<accession>A0AA86SMK0</accession>
<evidence type="ECO:0000313" key="2">
    <source>
        <dbReference type="Proteomes" id="UP001189624"/>
    </source>
</evidence>
<protein>
    <submittedName>
        <fullName evidence="1">Uncharacterized protein</fullName>
    </submittedName>
</protein>
<dbReference type="AlphaFoldDB" id="A0AA86SMK0"/>
<gene>
    <name evidence="1" type="ORF">AYBTSS11_LOCUS18815</name>
</gene>
<dbReference type="EMBL" id="OY731403">
    <property type="protein sequence ID" value="CAJ1961608.1"/>
    <property type="molecule type" value="Genomic_DNA"/>
</dbReference>
<name>A0AA86SMK0_9FABA</name>
<dbReference type="Gramene" id="rna-AYBTSS11_LOCUS18815">
    <property type="protein sequence ID" value="CAJ1961608.1"/>
    <property type="gene ID" value="gene-AYBTSS11_LOCUS18815"/>
</dbReference>
<proteinExistence type="predicted"/>
<dbReference type="Proteomes" id="UP001189624">
    <property type="component" value="Chromosome 6"/>
</dbReference>
<sequence length="50" mass="5587">MALLLDLVLDTQTKQKVSLLHVVRALKSYNIIAPLHTPCAMLHLPPLLSR</sequence>
<keyword evidence="2" id="KW-1185">Reference proteome</keyword>
<evidence type="ECO:0000313" key="1">
    <source>
        <dbReference type="EMBL" id="CAJ1961608.1"/>
    </source>
</evidence>
<reference evidence="1" key="1">
    <citation type="submission" date="2023-10" db="EMBL/GenBank/DDBJ databases">
        <authorList>
            <person name="Domelevo Entfellner J.-B."/>
        </authorList>
    </citation>
    <scope>NUCLEOTIDE SEQUENCE</scope>
</reference>
<organism evidence="1 2">
    <name type="scientific">Sphenostylis stenocarpa</name>
    <dbReference type="NCBI Taxonomy" id="92480"/>
    <lineage>
        <taxon>Eukaryota</taxon>
        <taxon>Viridiplantae</taxon>
        <taxon>Streptophyta</taxon>
        <taxon>Embryophyta</taxon>
        <taxon>Tracheophyta</taxon>
        <taxon>Spermatophyta</taxon>
        <taxon>Magnoliopsida</taxon>
        <taxon>eudicotyledons</taxon>
        <taxon>Gunneridae</taxon>
        <taxon>Pentapetalae</taxon>
        <taxon>rosids</taxon>
        <taxon>fabids</taxon>
        <taxon>Fabales</taxon>
        <taxon>Fabaceae</taxon>
        <taxon>Papilionoideae</taxon>
        <taxon>50 kb inversion clade</taxon>
        <taxon>NPAAA clade</taxon>
        <taxon>indigoferoid/millettioid clade</taxon>
        <taxon>Phaseoleae</taxon>
        <taxon>Sphenostylis</taxon>
    </lineage>
</organism>